<dbReference type="GO" id="GO:0000287">
    <property type="term" value="F:magnesium ion binding"/>
    <property type="evidence" value="ECO:0007669"/>
    <property type="project" value="TreeGrafter"/>
</dbReference>
<dbReference type="PANTHER" id="PTHR43340">
    <property type="entry name" value="HYPOXANTHINE-GUANINE PHOSPHORIBOSYLTRANSFERASE"/>
    <property type="match status" value="1"/>
</dbReference>
<proteinExistence type="predicted"/>
<dbReference type="PANTHER" id="PTHR43340:SF1">
    <property type="entry name" value="HYPOXANTHINE PHOSPHORIBOSYLTRANSFERASE"/>
    <property type="match status" value="1"/>
</dbReference>
<evidence type="ECO:0000256" key="2">
    <source>
        <dbReference type="ARBA" id="ARBA00049402"/>
    </source>
</evidence>
<gene>
    <name evidence="4" type="primary">hpt</name>
    <name evidence="4" type="ORF">POREN0001_1247</name>
</gene>
<reference evidence="4 5" key="1">
    <citation type="submission" date="2009-04" db="EMBL/GenBank/DDBJ databases">
        <authorList>
            <person name="Sebastian Y."/>
            <person name="Madupu R."/>
            <person name="Durkin A.S."/>
            <person name="Torralba M."/>
            <person name="Methe B."/>
            <person name="Sutton G.G."/>
            <person name="Strausberg R.L."/>
            <person name="Nelson K.E."/>
        </authorList>
    </citation>
    <scope>NUCLEOTIDE SEQUENCE [LARGE SCALE GENOMIC DNA]</scope>
    <source>
        <strain evidence="5">ATCC 35406 / BCRC 14492 / JCM 8526 / NCTC 13058 / HG 370</strain>
    </source>
</reference>
<dbReference type="GO" id="GO:0004422">
    <property type="term" value="F:hypoxanthine phosphoribosyltransferase activity"/>
    <property type="evidence" value="ECO:0007669"/>
    <property type="project" value="TreeGrafter"/>
</dbReference>
<name>C3J804_POREA</name>
<dbReference type="RefSeq" id="WP_004332268.1">
    <property type="nucleotide sequence ID" value="NZ_ACNN01000005.1"/>
</dbReference>
<accession>C3J804</accession>
<dbReference type="Proteomes" id="UP000004295">
    <property type="component" value="Unassembled WGS sequence"/>
</dbReference>
<feature type="domain" description="Phosphoribosyltransferase" evidence="3">
    <location>
        <begin position="19"/>
        <end position="163"/>
    </location>
</feature>
<dbReference type="GO" id="GO:0052657">
    <property type="term" value="F:guanine phosphoribosyltransferase activity"/>
    <property type="evidence" value="ECO:0007669"/>
    <property type="project" value="RHEA"/>
</dbReference>
<dbReference type="InterPro" id="IPR000836">
    <property type="entry name" value="PRTase_dom"/>
</dbReference>
<dbReference type="AlphaFoldDB" id="C3J804"/>
<evidence type="ECO:0000313" key="4">
    <source>
        <dbReference type="EMBL" id="EEN83778.1"/>
    </source>
</evidence>
<comment type="caution">
    <text evidence="4">The sequence shown here is derived from an EMBL/GenBank/DDBJ whole genome shotgun (WGS) entry which is preliminary data.</text>
</comment>
<sequence>MEDIELYGRVFAPYITYREIDAAIQRMAEEIRVDMEGKDPLYVVIMNGAFMFASELLSYIGTEHEVAFARYSSYQGTQSTFSLKEVMPVSAPLKGRHVVILEDLIDSGYTMQNVKALYLDEGAVEVRIAAMLTKPKALMCDIKADYVGLEIDNDFIVGHGLDYDDRGRMLRDIYKLKE</sequence>
<dbReference type="EC" id="2.4.2.8" evidence="4"/>
<dbReference type="Pfam" id="PF00156">
    <property type="entry name" value="Pribosyltran"/>
    <property type="match status" value="1"/>
</dbReference>
<dbReference type="InterPro" id="IPR050408">
    <property type="entry name" value="HGPRT"/>
</dbReference>
<dbReference type="Gene3D" id="3.40.50.2020">
    <property type="match status" value="1"/>
</dbReference>
<evidence type="ECO:0000313" key="5">
    <source>
        <dbReference type="Proteomes" id="UP000004295"/>
    </source>
</evidence>
<keyword evidence="5" id="KW-1185">Reference proteome</keyword>
<evidence type="ECO:0000259" key="3">
    <source>
        <dbReference type="Pfam" id="PF00156"/>
    </source>
</evidence>
<dbReference type="GO" id="GO:0032264">
    <property type="term" value="P:IMP salvage"/>
    <property type="evidence" value="ECO:0007669"/>
    <property type="project" value="TreeGrafter"/>
</dbReference>
<protein>
    <submittedName>
        <fullName evidence="4">Putative hypoxanthine phosphoribosyltransferase</fullName>
        <ecNumber evidence="4">2.4.2.8</ecNumber>
    </submittedName>
</protein>
<evidence type="ECO:0000256" key="1">
    <source>
        <dbReference type="ARBA" id="ARBA00048811"/>
    </source>
</evidence>
<organism evidence="4 5">
    <name type="scientific">Porphyromonas endodontalis (strain ATCC 35406 / DSM 24491 / JCM 8526 / CCUG 16442 / BCRC 14492 / NCTC 13058 / HG 370)</name>
    <name type="common">Bacteroides endodontalis</name>
    <dbReference type="NCBI Taxonomy" id="553175"/>
    <lineage>
        <taxon>Bacteria</taxon>
        <taxon>Pseudomonadati</taxon>
        <taxon>Bacteroidota</taxon>
        <taxon>Bacteroidia</taxon>
        <taxon>Bacteroidales</taxon>
        <taxon>Porphyromonadaceae</taxon>
        <taxon>Porphyromonas</taxon>
    </lineage>
</organism>
<comment type="catalytic activity">
    <reaction evidence="1">
        <text>GMP + diphosphate = guanine + 5-phospho-alpha-D-ribose 1-diphosphate</text>
        <dbReference type="Rhea" id="RHEA:25424"/>
        <dbReference type="ChEBI" id="CHEBI:16235"/>
        <dbReference type="ChEBI" id="CHEBI:33019"/>
        <dbReference type="ChEBI" id="CHEBI:58017"/>
        <dbReference type="ChEBI" id="CHEBI:58115"/>
        <dbReference type="EC" id="2.4.2.8"/>
    </reaction>
    <physiologicalReaction direction="right-to-left" evidence="1">
        <dbReference type="Rhea" id="RHEA:25426"/>
    </physiologicalReaction>
</comment>
<keyword evidence="4" id="KW-0808">Transferase</keyword>
<dbReference type="GO" id="GO:0006178">
    <property type="term" value="P:guanine salvage"/>
    <property type="evidence" value="ECO:0007669"/>
    <property type="project" value="TreeGrafter"/>
</dbReference>
<dbReference type="EMBL" id="ACNN01000005">
    <property type="protein sequence ID" value="EEN83778.1"/>
    <property type="molecule type" value="Genomic_DNA"/>
</dbReference>
<dbReference type="GO" id="GO:0005829">
    <property type="term" value="C:cytosol"/>
    <property type="evidence" value="ECO:0007669"/>
    <property type="project" value="TreeGrafter"/>
</dbReference>
<dbReference type="STRING" id="553175.POREN0001_1247"/>
<keyword evidence="4" id="KW-0328">Glycosyltransferase</keyword>
<dbReference type="InterPro" id="IPR029057">
    <property type="entry name" value="PRTase-like"/>
</dbReference>
<dbReference type="GO" id="GO:0032263">
    <property type="term" value="P:GMP salvage"/>
    <property type="evidence" value="ECO:0007669"/>
    <property type="project" value="TreeGrafter"/>
</dbReference>
<comment type="catalytic activity">
    <reaction evidence="2">
        <text>IMP + diphosphate = hypoxanthine + 5-phospho-alpha-D-ribose 1-diphosphate</text>
        <dbReference type="Rhea" id="RHEA:17973"/>
        <dbReference type="ChEBI" id="CHEBI:17368"/>
        <dbReference type="ChEBI" id="CHEBI:33019"/>
        <dbReference type="ChEBI" id="CHEBI:58017"/>
        <dbReference type="ChEBI" id="CHEBI:58053"/>
        <dbReference type="EC" id="2.4.2.8"/>
    </reaction>
    <physiologicalReaction direction="right-to-left" evidence="2">
        <dbReference type="Rhea" id="RHEA:17975"/>
    </physiologicalReaction>
</comment>
<dbReference type="GeneID" id="93365561"/>
<dbReference type="GO" id="GO:0046100">
    <property type="term" value="P:hypoxanthine metabolic process"/>
    <property type="evidence" value="ECO:0007669"/>
    <property type="project" value="TreeGrafter"/>
</dbReference>
<dbReference type="SUPFAM" id="SSF53271">
    <property type="entry name" value="PRTase-like"/>
    <property type="match status" value="1"/>
</dbReference>
<dbReference type="CDD" id="cd06223">
    <property type="entry name" value="PRTases_typeI"/>
    <property type="match status" value="1"/>
</dbReference>
<dbReference type="eggNOG" id="COG0634">
    <property type="taxonomic scope" value="Bacteria"/>
</dbReference>